<comment type="catalytic activity">
    <reaction evidence="5">
        <text>[protein]-L-glutamate 5-O-methyl ester + H2O = L-glutamyl-[protein] + methanol + H(+)</text>
        <dbReference type="Rhea" id="RHEA:23236"/>
        <dbReference type="Rhea" id="RHEA-COMP:10208"/>
        <dbReference type="Rhea" id="RHEA-COMP:10311"/>
        <dbReference type="ChEBI" id="CHEBI:15377"/>
        <dbReference type="ChEBI" id="CHEBI:15378"/>
        <dbReference type="ChEBI" id="CHEBI:17790"/>
        <dbReference type="ChEBI" id="CHEBI:29973"/>
        <dbReference type="ChEBI" id="CHEBI:82795"/>
        <dbReference type="EC" id="3.1.1.61"/>
    </reaction>
</comment>
<dbReference type="GO" id="GO:0000156">
    <property type="term" value="F:phosphorelay response regulator activity"/>
    <property type="evidence" value="ECO:0007669"/>
    <property type="project" value="InterPro"/>
</dbReference>
<feature type="domain" description="CheB-type methylesterase" evidence="9">
    <location>
        <begin position="162"/>
        <end position="347"/>
    </location>
</feature>
<evidence type="ECO:0000256" key="3">
    <source>
        <dbReference type="ARBA" id="ARBA00022801"/>
    </source>
</evidence>
<dbReference type="InterPro" id="IPR000673">
    <property type="entry name" value="Sig_transdc_resp-reg_Me-estase"/>
</dbReference>
<evidence type="ECO:0000256" key="2">
    <source>
        <dbReference type="ARBA" id="ARBA00022500"/>
    </source>
</evidence>
<dbReference type="Pfam" id="PF00072">
    <property type="entry name" value="Response_reg"/>
    <property type="match status" value="1"/>
</dbReference>
<keyword evidence="7" id="KW-0597">Phosphoprotein</keyword>
<dbReference type="OrthoDB" id="9793421at2"/>
<dbReference type="eggNOG" id="COG2201">
    <property type="taxonomic scope" value="Bacteria"/>
</dbReference>
<organism evidence="10 11">
    <name type="scientific">Haliangium ochraceum (strain DSM 14365 / JCM 11303 / SMP-2)</name>
    <dbReference type="NCBI Taxonomy" id="502025"/>
    <lineage>
        <taxon>Bacteria</taxon>
        <taxon>Pseudomonadati</taxon>
        <taxon>Myxococcota</taxon>
        <taxon>Polyangia</taxon>
        <taxon>Haliangiales</taxon>
        <taxon>Kofleriaceae</taxon>
        <taxon>Haliangium</taxon>
    </lineage>
</organism>
<evidence type="ECO:0000259" key="9">
    <source>
        <dbReference type="PROSITE" id="PS50122"/>
    </source>
</evidence>
<gene>
    <name evidence="10" type="ordered locus">Hoch_3252</name>
</gene>
<sequence length="347" mass="35501">MTTSLRVAVFNDSATMRAAIRAALDPEPDIAIVAERGDANDAAEVVARSDANAVIMDVVMPGVDGYEATRDIMRNHPTPIVMVSSVVDAKDASVVFAALEAGALHIASPPPAPGMPEYSLRCAAFAELLRVVAGARPRTVEPTPTSATRTPPRARLRASAGPIDAIGIAASAGGPQALNALLRALPAGMPPLLLVQHLAAGFSDSFAHWLSESTGHPVHIAAAGMPLHRGHVYMAPDDNHLGITLDLRVSLSKAPAIGGFRPSADALFTSMSSLGARALGVILSGMGRDGADGALALRRAGGHIAAQSLESAAVTGMPSAAAKSGAASSILDPQAIARWLVSRSRPS</sequence>
<dbReference type="SMART" id="SM00448">
    <property type="entry name" value="REC"/>
    <property type="match status" value="1"/>
</dbReference>
<protein>
    <recommendedName>
        <fullName evidence="4">protein-glutamate methylesterase</fullName>
        <ecNumber evidence="4">3.1.1.61</ecNumber>
    </recommendedName>
</protein>
<dbReference type="RefSeq" id="WP_012828354.1">
    <property type="nucleotide sequence ID" value="NC_013440.1"/>
</dbReference>
<proteinExistence type="predicted"/>
<dbReference type="PANTHER" id="PTHR42872">
    <property type="entry name" value="PROTEIN-GLUTAMATE METHYLESTERASE/PROTEIN-GLUTAMINE GLUTAMINASE"/>
    <property type="match status" value="1"/>
</dbReference>
<feature type="active site" evidence="6">
    <location>
        <position position="171"/>
    </location>
</feature>
<dbReference type="SUPFAM" id="SSF52738">
    <property type="entry name" value="Methylesterase CheB, C-terminal domain"/>
    <property type="match status" value="1"/>
</dbReference>
<dbReference type="GO" id="GO:0006935">
    <property type="term" value="P:chemotaxis"/>
    <property type="evidence" value="ECO:0007669"/>
    <property type="project" value="UniProtKB-UniRule"/>
</dbReference>
<dbReference type="InterPro" id="IPR008248">
    <property type="entry name" value="CheB-like"/>
</dbReference>
<evidence type="ECO:0000256" key="6">
    <source>
        <dbReference type="PROSITE-ProRule" id="PRU00050"/>
    </source>
</evidence>
<evidence type="ECO:0000256" key="7">
    <source>
        <dbReference type="PROSITE-ProRule" id="PRU00169"/>
    </source>
</evidence>
<keyword evidence="11" id="KW-1185">Reference proteome</keyword>
<evidence type="ECO:0000256" key="4">
    <source>
        <dbReference type="ARBA" id="ARBA00039140"/>
    </source>
</evidence>
<feature type="active site" evidence="6">
    <location>
        <position position="197"/>
    </location>
</feature>
<dbReference type="AlphaFoldDB" id="D0LTR0"/>
<dbReference type="Gene3D" id="3.40.50.2300">
    <property type="match status" value="1"/>
</dbReference>
<dbReference type="Pfam" id="PF01339">
    <property type="entry name" value="CheB_methylest"/>
    <property type="match status" value="1"/>
</dbReference>
<keyword evidence="3 6" id="KW-0378">Hydrolase</keyword>
<dbReference type="InterPro" id="IPR011006">
    <property type="entry name" value="CheY-like_superfamily"/>
</dbReference>
<dbReference type="SUPFAM" id="SSF52172">
    <property type="entry name" value="CheY-like"/>
    <property type="match status" value="1"/>
</dbReference>
<dbReference type="InterPro" id="IPR035909">
    <property type="entry name" value="CheB_C"/>
</dbReference>
<dbReference type="EC" id="3.1.1.61" evidence="4"/>
<dbReference type="PROSITE" id="PS50122">
    <property type="entry name" value="CHEB"/>
    <property type="match status" value="1"/>
</dbReference>
<dbReference type="EMBL" id="CP001804">
    <property type="protein sequence ID" value="ACY15754.1"/>
    <property type="molecule type" value="Genomic_DNA"/>
</dbReference>
<evidence type="ECO:0000313" key="11">
    <source>
        <dbReference type="Proteomes" id="UP000001880"/>
    </source>
</evidence>
<keyword evidence="1" id="KW-0963">Cytoplasm</keyword>
<dbReference type="PROSITE" id="PS50110">
    <property type="entry name" value="RESPONSE_REGULATORY"/>
    <property type="match status" value="1"/>
</dbReference>
<evidence type="ECO:0000256" key="1">
    <source>
        <dbReference type="ARBA" id="ARBA00022490"/>
    </source>
</evidence>
<evidence type="ECO:0000259" key="8">
    <source>
        <dbReference type="PROSITE" id="PS50110"/>
    </source>
</evidence>
<dbReference type="InterPro" id="IPR001789">
    <property type="entry name" value="Sig_transdc_resp-reg_receiver"/>
</dbReference>
<dbReference type="PIRSF" id="PIRSF000876">
    <property type="entry name" value="RR_chemtxs_CheB"/>
    <property type="match status" value="1"/>
</dbReference>
<dbReference type="KEGG" id="hoh:Hoch_3252"/>
<dbReference type="GO" id="GO:0005737">
    <property type="term" value="C:cytoplasm"/>
    <property type="evidence" value="ECO:0007669"/>
    <property type="project" value="InterPro"/>
</dbReference>
<feature type="domain" description="Response regulatory" evidence="8">
    <location>
        <begin position="6"/>
        <end position="124"/>
    </location>
</feature>
<dbReference type="Proteomes" id="UP000001880">
    <property type="component" value="Chromosome"/>
</dbReference>
<dbReference type="GO" id="GO:0008984">
    <property type="term" value="F:protein-glutamate methylesterase activity"/>
    <property type="evidence" value="ECO:0007669"/>
    <property type="project" value="UniProtKB-EC"/>
</dbReference>
<dbReference type="CDD" id="cd16432">
    <property type="entry name" value="CheB_Rec"/>
    <property type="match status" value="1"/>
</dbReference>
<name>D0LTR0_HALO1</name>
<dbReference type="Gene3D" id="3.40.50.180">
    <property type="entry name" value="Methylesterase CheB, C-terminal domain"/>
    <property type="match status" value="1"/>
</dbReference>
<evidence type="ECO:0000256" key="5">
    <source>
        <dbReference type="ARBA" id="ARBA00048267"/>
    </source>
</evidence>
<feature type="modified residue" description="4-aspartylphosphate" evidence="7">
    <location>
        <position position="57"/>
    </location>
</feature>
<accession>D0LTR0</accession>
<keyword evidence="2 6" id="KW-0145">Chemotaxis</keyword>
<evidence type="ECO:0000313" key="10">
    <source>
        <dbReference type="EMBL" id="ACY15754.1"/>
    </source>
</evidence>
<dbReference type="PANTHER" id="PTHR42872:SF6">
    <property type="entry name" value="PROTEIN-GLUTAMATE METHYLESTERASE_PROTEIN-GLUTAMINE GLUTAMINASE"/>
    <property type="match status" value="1"/>
</dbReference>
<feature type="active site" evidence="6">
    <location>
        <position position="289"/>
    </location>
</feature>
<dbReference type="CDD" id="cd17541">
    <property type="entry name" value="REC_CheB-like"/>
    <property type="match status" value="1"/>
</dbReference>
<dbReference type="HOGENOM" id="CLU_000445_51_0_7"/>
<dbReference type="STRING" id="502025.Hoch_3252"/>
<reference evidence="10 11" key="1">
    <citation type="journal article" date="2010" name="Stand. Genomic Sci.">
        <title>Complete genome sequence of Haliangium ochraceum type strain (SMP-2).</title>
        <authorList>
            <consortium name="US DOE Joint Genome Institute (JGI-PGF)"/>
            <person name="Ivanova N."/>
            <person name="Daum C."/>
            <person name="Lang E."/>
            <person name="Abt B."/>
            <person name="Kopitz M."/>
            <person name="Saunders E."/>
            <person name="Lapidus A."/>
            <person name="Lucas S."/>
            <person name="Glavina Del Rio T."/>
            <person name="Nolan M."/>
            <person name="Tice H."/>
            <person name="Copeland A."/>
            <person name="Cheng J.F."/>
            <person name="Chen F."/>
            <person name="Bruce D."/>
            <person name="Goodwin L."/>
            <person name="Pitluck S."/>
            <person name="Mavromatis K."/>
            <person name="Pati A."/>
            <person name="Mikhailova N."/>
            <person name="Chen A."/>
            <person name="Palaniappan K."/>
            <person name="Land M."/>
            <person name="Hauser L."/>
            <person name="Chang Y.J."/>
            <person name="Jeffries C.D."/>
            <person name="Detter J.C."/>
            <person name="Brettin T."/>
            <person name="Rohde M."/>
            <person name="Goker M."/>
            <person name="Bristow J."/>
            <person name="Markowitz V."/>
            <person name="Eisen J.A."/>
            <person name="Hugenholtz P."/>
            <person name="Kyrpides N.C."/>
            <person name="Klenk H.P."/>
        </authorList>
    </citation>
    <scope>NUCLEOTIDE SEQUENCE [LARGE SCALE GENOMIC DNA]</scope>
    <source>
        <strain evidence="11">DSM 14365 / CIP 107738 / JCM 11303 / AJ 13395 / SMP-2</strain>
    </source>
</reference>